<evidence type="ECO:0000259" key="4">
    <source>
        <dbReference type="SMART" id="SM00534"/>
    </source>
</evidence>
<dbReference type="Pfam" id="PF00488">
    <property type="entry name" value="MutS_V"/>
    <property type="match status" value="1"/>
</dbReference>
<reference evidence="5 6" key="1">
    <citation type="journal article" date="2015" name="Genome Announc.">
        <title>Expanding the biotechnology potential of lactobacilli through comparative genomics of 213 strains and associated genera.</title>
        <authorList>
            <person name="Sun Z."/>
            <person name="Harris H.M."/>
            <person name="McCann A."/>
            <person name="Guo C."/>
            <person name="Argimon S."/>
            <person name="Zhang W."/>
            <person name="Yang X."/>
            <person name="Jeffery I.B."/>
            <person name="Cooney J.C."/>
            <person name="Kagawa T.F."/>
            <person name="Liu W."/>
            <person name="Song Y."/>
            <person name="Salvetti E."/>
            <person name="Wrobel A."/>
            <person name="Rasinkangas P."/>
            <person name="Parkhill J."/>
            <person name="Rea M.C."/>
            <person name="O'Sullivan O."/>
            <person name="Ritari J."/>
            <person name="Douillard F.P."/>
            <person name="Paul Ross R."/>
            <person name="Yang R."/>
            <person name="Briner A.E."/>
            <person name="Felis G.E."/>
            <person name="de Vos W.M."/>
            <person name="Barrangou R."/>
            <person name="Klaenhammer T.R."/>
            <person name="Caufield P.W."/>
            <person name="Cui Y."/>
            <person name="Zhang H."/>
            <person name="O'Toole P.W."/>
        </authorList>
    </citation>
    <scope>NUCLEOTIDE SEQUENCE [LARGE SCALE GENOMIC DNA]</scope>
    <source>
        <strain evidence="5 6">DSM 24716</strain>
    </source>
</reference>
<dbReference type="GO" id="GO:0030983">
    <property type="term" value="F:mismatched DNA binding"/>
    <property type="evidence" value="ECO:0007669"/>
    <property type="project" value="InterPro"/>
</dbReference>
<feature type="domain" description="DNA mismatch repair proteins mutS family" evidence="4">
    <location>
        <begin position="334"/>
        <end position="503"/>
    </location>
</feature>
<dbReference type="InterPro" id="IPR000432">
    <property type="entry name" value="DNA_mismatch_repair_MutS_C"/>
</dbReference>
<dbReference type="GO" id="GO:0005524">
    <property type="term" value="F:ATP binding"/>
    <property type="evidence" value="ECO:0007669"/>
    <property type="project" value="UniProtKB-KW"/>
</dbReference>
<dbReference type="PANTHER" id="PTHR11361">
    <property type="entry name" value="DNA MISMATCH REPAIR PROTEIN MUTS FAMILY MEMBER"/>
    <property type="match status" value="1"/>
</dbReference>
<dbReference type="InterPro" id="IPR045076">
    <property type="entry name" value="MutS"/>
</dbReference>
<keyword evidence="6" id="KW-1185">Reference proteome</keyword>
<proteinExistence type="predicted"/>
<dbReference type="GO" id="GO:0005829">
    <property type="term" value="C:cytosol"/>
    <property type="evidence" value="ECO:0007669"/>
    <property type="project" value="TreeGrafter"/>
</dbReference>
<dbReference type="PANTHER" id="PTHR11361:SF34">
    <property type="entry name" value="DNA MISMATCH REPAIR PROTEIN MSH1, MITOCHONDRIAL"/>
    <property type="match status" value="1"/>
</dbReference>
<dbReference type="EMBL" id="JQCF01000005">
    <property type="protein sequence ID" value="KRO00032.1"/>
    <property type="molecule type" value="Genomic_DNA"/>
</dbReference>
<protein>
    <submittedName>
        <fullName evidence="5">DNA mismatch repair protein MutS domain-containing protein</fullName>
    </submittedName>
</protein>
<dbReference type="STRING" id="993692.IV57_GL002047"/>
<keyword evidence="1" id="KW-0547">Nucleotide-binding</keyword>
<dbReference type="GO" id="GO:0140664">
    <property type="term" value="F:ATP-dependent DNA damage sensor activity"/>
    <property type="evidence" value="ECO:0007669"/>
    <property type="project" value="InterPro"/>
</dbReference>
<accession>A0A0R2LL07</accession>
<keyword evidence="3" id="KW-0238">DNA-binding</keyword>
<evidence type="ECO:0000313" key="6">
    <source>
        <dbReference type="Proteomes" id="UP000051006"/>
    </source>
</evidence>
<sequence length="512" mass="58974">MFDSLLFKDTNNQPKELLTSDPIFQDLDLEDLFTQVNQLTGYNITKFNHQPLIDNDEIRYRQETFKDFQNGIIYQAFEKFTKQMLYSFKDHQELSHLDPQAYKEHKLVNILDSEFNAIHELLSTLTNESLDSKGLVKFIDYLEQYDNSDKVKEIKTYIDKIDKDFGDIYYRLYLNGRSVTVEALPEHKESMDDNFREIFAPIFDSLNDMTAPVKMEDIHAAYNMNNLQVSIISELAKLYPEQFAELSDFYQKYADYTNLLIENTVQELTFFLAWQKIEHLIQKDTNLAFTIPILVDSGSERIDNSFDFRLALKLDHGHDNPKIVTNQFKLEPDKPFLVISGPNQGGKTTYARMVGQNLYLATLGIAIAGTSAKIRTRSAIFTHFDRQESSNKLSGLLETDVERIHQIIEKVDNNSFIILNELFSSTSEEDATELGNRVLNALNDRQASGIYVTFLESLGNNSHVQPLMSQVTKDAERTFKVIPEDLNGKAYTDILLKKYQLSQADIEGKLSK</sequence>
<comment type="caution">
    <text evidence="5">The sequence shown here is derived from an EMBL/GenBank/DDBJ whole genome shotgun (WGS) entry which is preliminary data.</text>
</comment>
<dbReference type="PATRIC" id="fig|993692.3.peg.2079"/>
<dbReference type="Proteomes" id="UP000051006">
    <property type="component" value="Unassembled WGS sequence"/>
</dbReference>
<dbReference type="SMART" id="SM00534">
    <property type="entry name" value="MUTSac"/>
    <property type="match status" value="1"/>
</dbReference>
<evidence type="ECO:0000256" key="3">
    <source>
        <dbReference type="ARBA" id="ARBA00023125"/>
    </source>
</evidence>
<evidence type="ECO:0000256" key="1">
    <source>
        <dbReference type="ARBA" id="ARBA00022741"/>
    </source>
</evidence>
<dbReference type="SUPFAM" id="SSF52540">
    <property type="entry name" value="P-loop containing nucleoside triphosphate hydrolases"/>
    <property type="match status" value="1"/>
</dbReference>
<dbReference type="Gene3D" id="3.40.50.300">
    <property type="entry name" value="P-loop containing nucleotide triphosphate hydrolases"/>
    <property type="match status" value="1"/>
</dbReference>
<evidence type="ECO:0000313" key="5">
    <source>
        <dbReference type="EMBL" id="KRO00032.1"/>
    </source>
</evidence>
<dbReference type="InterPro" id="IPR027417">
    <property type="entry name" value="P-loop_NTPase"/>
</dbReference>
<keyword evidence="2" id="KW-0067">ATP-binding</keyword>
<gene>
    <name evidence="5" type="ORF">IV57_GL002047</name>
</gene>
<dbReference type="RefSeq" id="WP_057880189.1">
    <property type="nucleotide sequence ID" value="NZ_JQCF01000005.1"/>
</dbReference>
<dbReference type="AlphaFoldDB" id="A0A0R2LL07"/>
<name>A0A0R2LL07_9LACO</name>
<evidence type="ECO:0000256" key="2">
    <source>
        <dbReference type="ARBA" id="ARBA00022840"/>
    </source>
</evidence>
<dbReference type="GO" id="GO:0006298">
    <property type="term" value="P:mismatch repair"/>
    <property type="evidence" value="ECO:0007669"/>
    <property type="project" value="InterPro"/>
</dbReference>
<organism evidence="5 6">
    <name type="scientific">Companilactobacillus kimchiensis</name>
    <dbReference type="NCBI Taxonomy" id="993692"/>
    <lineage>
        <taxon>Bacteria</taxon>
        <taxon>Bacillati</taxon>
        <taxon>Bacillota</taxon>
        <taxon>Bacilli</taxon>
        <taxon>Lactobacillales</taxon>
        <taxon>Lactobacillaceae</taxon>
        <taxon>Companilactobacillus</taxon>
    </lineage>
</organism>